<dbReference type="InterPro" id="IPR000215">
    <property type="entry name" value="Serpin_fam"/>
</dbReference>
<feature type="region of interest" description="Disordered" evidence="4">
    <location>
        <begin position="262"/>
        <end position="309"/>
    </location>
</feature>
<dbReference type="SMART" id="SM00093">
    <property type="entry name" value="SERPIN"/>
    <property type="match status" value="1"/>
</dbReference>
<dbReference type="GO" id="GO:0004867">
    <property type="term" value="F:serine-type endopeptidase inhibitor activity"/>
    <property type="evidence" value="ECO:0007669"/>
    <property type="project" value="UniProtKB-KW"/>
</dbReference>
<dbReference type="Proteomes" id="UP000504635">
    <property type="component" value="Unplaced"/>
</dbReference>
<dbReference type="Pfam" id="PF00079">
    <property type="entry name" value="Serpin"/>
    <property type="match status" value="1"/>
</dbReference>
<proteinExistence type="inferred from homology"/>
<dbReference type="KEGG" id="soy:115879447"/>
<feature type="domain" description="Serpin" evidence="5">
    <location>
        <begin position="456"/>
        <end position="824"/>
    </location>
</feature>
<dbReference type="PANTHER" id="PTHR11461:SF130">
    <property type="entry name" value="SERPIN 85F"/>
    <property type="match status" value="1"/>
</dbReference>
<evidence type="ECO:0000256" key="2">
    <source>
        <dbReference type="ARBA" id="ARBA00022900"/>
    </source>
</evidence>
<evidence type="ECO:0000256" key="3">
    <source>
        <dbReference type="RuleBase" id="RU000411"/>
    </source>
</evidence>
<evidence type="ECO:0000313" key="6">
    <source>
        <dbReference type="Proteomes" id="UP000504635"/>
    </source>
</evidence>
<dbReference type="GeneID" id="115879447"/>
<dbReference type="SUPFAM" id="SSF56574">
    <property type="entry name" value="Serpins"/>
    <property type="match status" value="2"/>
</dbReference>
<evidence type="ECO:0000313" key="7">
    <source>
        <dbReference type="RefSeq" id="XP_030752195.1"/>
    </source>
</evidence>
<comment type="similarity">
    <text evidence="3">Belongs to the serpin family.</text>
</comment>
<gene>
    <name evidence="7" type="primary">LOC115879447</name>
</gene>
<dbReference type="AlphaFoldDB" id="A0A6J2XMW8"/>
<dbReference type="InterPro" id="IPR023796">
    <property type="entry name" value="Serpin_dom"/>
</dbReference>
<organism evidence="6 7">
    <name type="scientific">Sitophilus oryzae</name>
    <name type="common">Rice weevil</name>
    <name type="synonym">Curculio oryzae</name>
    <dbReference type="NCBI Taxonomy" id="7048"/>
    <lineage>
        <taxon>Eukaryota</taxon>
        <taxon>Metazoa</taxon>
        <taxon>Ecdysozoa</taxon>
        <taxon>Arthropoda</taxon>
        <taxon>Hexapoda</taxon>
        <taxon>Insecta</taxon>
        <taxon>Pterygota</taxon>
        <taxon>Neoptera</taxon>
        <taxon>Endopterygota</taxon>
        <taxon>Coleoptera</taxon>
        <taxon>Polyphaga</taxon>
        <taxon>Cucujiformia</taxon>
        <taxon>Curculionidae</taxon>
        <taxon>Dryophthorinae</taxon>
        <taxon>Sitophilus</taxon>
    </lineage>
</organism>
<dbReference type="PANTHER" id="PTHR11461">
    <property type="entry name" value="SERINE PROTEASE INHIBITOR, SERPIN"/>
    <property type="match status" value="1"/>
</dbReference>
<dbReference type="InterPro" id="IPR036186">
    <property type="entry name" value="Serpin_sf"/>
</dbReference>
<dbReference type="Gene3D" id="3.30.497.10">
    <property type="entry name" value="Antithrombin, subunit I, domain 2"/>
    <property type="match status" value="2"/>
</dbReference>
<keyword evidence="6" id="KW-1185">Reference proteome</keyword>
<dbReference type="InParanoid" id="A0A6J2XMW8"/>
<dbReference type="InterPro" id="IPR042178">
    <property type="entry name" value="Serpin_sf_1"/>
</dbReference>
<dbReference type="RefSeq" id="XP_030752195.1">
    <property type="nucleotide sequence ID" value="XM_030896335.1"/>
</dbReference>
<evidence type="ECO:0000256" key="4">
    <source>
        <dbReference type="SAM" id="MobiDB-lite"/>
    </source>
</evidence>
<dbReference type="FunCoup" id="A0A6J2XMW8">
    <property type="interactions" value="61"/>
</dbReference>
<evidence type="ECO:0000259" key="5">
    <source>
        <dbReference type="SMART" id="SM00093"/>
    </source>
</evidence>
<dbReference type="InterPro" id="IPR023795">
    <property type="entry name" value="Serpin_CS"/>
</dbReference>
<evidence type="ECO:0000256" key="1">
    <source>
        <dbReference type="ARBA" id="ARBA00022690"/>
    </source>
</evidence>
<keyword evidence="2" id="KW-0722">Serine protease inhibitor</keyword>
<accession>A0A6J2XMW8</accession>
<name>A0A6J2XMW8_SITOR</name>
<dbReference type="OrthoDB" id="8179360at2759"/>
<keyword evidence="1" id="KW-0646">Protease inhibitor</keyword>
<dbReference type="PROSITE" id="PS00284">
    <property type="entry name" value="SERPIN"/>
    <property type="match status" value="1"/>
</dbReference>
<feature type="compositionally biased region" description="Low complexity" evidence="4">
    <location>
        <begin position="276"/>
        <end position="306"/>
    </location>
</feature>
<protein>
    <submittedName>
        <fullName evidence="7">Uncharacterized protein LOC115879447</fullName>
    </submittedName>
</protein>
<sequence>MLSQYYYAFLVVPTFFCAGFCHEESHWQPAYDYYHIDLGDLGGHHGHGDLEVKTPLPRDVMVDVINELGVKLLAIHNEHNENNIGISPYGALSVLAALTEGIQGDAASEIVYAAHIPKDKHIMRVGLRDIHRHLKSYFIPPEGFLAGLTLNLNNVTLRSEYEDVLRFYGFDYGSFNNALYPGPSTTPAPSAENITTLGTTLGVSEGATELNGDETTTVKAVNRLGSPMRTTPSEETTITTVSTTTENLARTTPETTVKLTEVPSELTTKLSEETTTKSSLEVTMSTTPTPTTSTATESTTQSTRTTIGDSAPQESTILTTTQNILPASTTTTPAITTTTEINTVTTTVLPETTTTGTEAVTDSTIKEATSEISSSTVKTSLPTENVADTTETEVSTVVSTTSLPTTTIKTTVTDILTTITEPPSTTTMLTTTTVPMTAKEEIMTTLEPVTPAKETTQVTTEILTEMQTTLPSTEVTSKETMTTVTAPTTEEVKTDITEASTMTTAPEGNPETTPPPELLQQLQDLQTTTPFFIGTTPEFQDMGDFDQNNFDFNYNYDANAQFNGTGTQGTPLYDDANAALPNTNDFPNTPEGFNRNFRRVRSVADYVFARYYEHNSHYIPPHKRPYRPYYRPEEPLTFAAYGKYQEPGVNFMKYDTVLPFYFVPNLNALALSFPLDNTKYYLLLLLPVDFNGVDQLICDLRLHGNLRFILENLRLTHVIATIPSFTLKGYVTLTPTLQQLGIRRIFEPRQADFSPMTNVTDIYVTNIEQAVTVTIRNYLDPSAENYKNLRRYPPVQFRADHPFLYFVMDTELNVALMVGKVVNPLNSRIR</sequence>
<reference evidence="7" key="1">
    <citation type="submission" date="2025-08" db="UniProtKB">
        <authorList>
            <consortium name="RefSeq"/>
        </authorList>
    </citation>
    <scope>IDENTIFICATION</scope>
    <source>
        <tissue evidence="7">Gonads</tissue>
    </source>
</reference>
<dbReference type="GO" id="GO:0005615">
    <property type="term" value="C:extracellular space"/>
    <property type="evidence" value="ECO:0007669"/>
    <property type="project" value="InterPro"/>
</dbReference>